<evidence type="ECO:0000256" key="1">
    <source>
        <dbReference type="ARBA" id="ARBA00022692"/>
    </source>
</evidence>
<feature type="transmembrane region" description="Helical" evidence="3">
    <location>
        <begin position="121"/>
        <end position="146"/>
    </location>
</feature>
<dbReference type="PANTHER" id="PTHR37815:SF3">
    <property type="entry name" value="UPF0397 PROTEIN SPR0429"/>
    <property type="match status" value="1"/>
</dbReference>
<keyword evidence="3" id="KW-0472">Membrane</keyword>
<evidence type="ECO:0000256" key="3">
    <source>
        <dbReference type="SAM" id="Phobius"/>
    </source>
</evidence>
<keyword evidence="5" id="KW-1185">Reference proteome</keyword>
<proteinExistence type="predicted"/>
<dbReference type="AlphaFoldDB" id="A0A1L8MK56"/>
<dbReference type="InterPro" id="IPR009825">
    <property type="entry name" value="ECF_substrate-spec-like"/>
</dbReference>
<reference evidence="5" key="1">
    <citation type="submission" date="2016-06" db="EMBL/GenBank/DDBJ databases">
        <authorList>
            <person name="de Vries S.P.W."/>
            <person name="Hadjirin N.F."/>
            <person name="Lay E.M."/>
            <person name="Zadoks R.N."/>
            <person name="Peacock S.J."/>
            <person name="Parkhill J."/>
            <person name="Grant A.J."/>
            <person name="Mcdougall S."/>
            <person name="Holmes M.A."/>
        </authorList>
    </citation>
    <scope>NUCLEOTIDE SEQUENCE [LARGE SCALE GENOMIC DNA]</scope>
    <source>
        <strain evidence="5">NZ1587</strain>
    </source>
</reference>
<dbReference type="EMBL" id="LZDD01000005">
    <property type="protein sequence ID" value="OJF71118.1"/>
    <property type="molecule type" value="Genomic_DNA"/>
</dbReference>
<dbReference type="Proteomes" id="UP000182015">
    <property type="component" value="Unassembled WGS sequence"/>
</dbReference>
<dbReference type="Gene3D" id="1.10.1760.20">
    <property type="match status" value="1"/>
</dbReference>
<protein>
    <submittedName>
        <fullName evidence="4">ECF transporter S component</fullName>
    </submittedName>
</protein>
<keyword evidence="2 3" id="KW-1133">Transmembrane helix</keyword>
<evidence type="ECO:0000313" key="4">
    <source>
        <dbReference type="EMBL" id="OJF71118.1"/>
    </source>
</evidence>
<dbReference type="OrthoDB" id="411368at2"/>
<gene>
    <name evidence="4" type="ORF">A9Q68_10380</name>
</gene>
<sequence>MTNKKLQSMTLLSILTALTTILGKFVSIGTPTGFLTLLDAGIYFTAFYLGKKEGMIVGGLSGFLIDLLSGYPNWMFFSLIAHGSQGYFAGLTGKSRYLGLLLSSLFMVGIYFLATIPMYGFGAAVAGIMGNVGQNFLGMIVGYLTYLSINKVINRD</sequence>
<dbReference type="Pfam" id="PF07155">
    <property type="entry name" value="ECF-ribofla_trS"/>
    <property type="match status" value="1"/>
</dbReference>
<evidence type="ECO:0000256" key="2">
    <source>
        <dbReference type="ARBA" id="ARBA00022989"/>
    </source>
</evidence>
<organism evidence="4 5">
    <name type="scientific">Streptococcus bovimastitidis</name>
    <dbReference type="NCBI Taxonomy" id="1856638"/>
    <lineage>
        <taxon>Bacteria</taxon>
        <taxon>Bacillati</taxon>
        <taxon>Bacillota</taxon>
        <taxon>Bacilli</taxon>
        <taxon>Lactobacillales</taxon>
        <taxon>Streptococcaceae</taxon>
        <taxon>Streptococcus</taxon>
    </lineage>
</organism>
<feature type="transmembrane region" description="Helical" evidence="3">
    <location>
        <begin position="97"/>
        <end position="114"/>
    </location>
</feature>
<comment type="caution">
    <text evidence="4">The sequence shown here is derived from an EMBL/GenBank/DDBJ whole genome shotgun (WGS) entry which is preliminary data.</text>
</comment>
<dbReference type="GO" id="GO:0016020">
    <property type="term" value="C:membrane"/>
    <property type="evidence" value="ECO:0007669"/>
    <property type="project" value="InterPro"/>
</dbReference>
<evidence type="ECO:0000313" key="5">
    <source>
        <dbReference type="Proteomes" id="UP000182015"/>
    </source>
</evidence>
<dbReference type="PANTHER" id="PTHR37815">
    <property type="entry name" value="UPF0397 PROTEIN BC_2624-RELATED"/>
    <property type="match status" value="1"/>
</dbReference>
<name>A0A1L8MK56_9STRE</name>
<dbReference type="STRING" id="1856638.A9Q68_10380"/>
<accession>A0A1L8MK56</accession>
<keyword evidence="1 3" id="KW-0812">Transmembrane</keyword>
<dbReference type="RefSeq" id="WP_071794649.1">
    <property type="nucleotide sequence ID" value="NZ_LZDD01000005.1"/>
</dbReference>
<feature type="transmembrane region" description="Helical" evidence="3">
    <location>
        <begin position="56"/>
        <end position="77"/>
    </location>
</feature>